<evidence type="ECO:0000313" key="3">
    <source>
        <dbReference type="Proteomes" id="UP001500843"/>
    </source>
</evidence>
<proteinExistence type="predicted"/>
<sequence>MTRAGAPARVRVGAAATLVAVVAGLSACVASAAPPPAEVRLTTAGFEPVLLETVAGTEVRFVNRSERPQRVASLGLDDGTAAVPTGAGPLDSGRLLAGATYAERLDIPGEYVVEALLDGTRTRSVVTIQVKESP</sequence>
<dbReference type="SUPFAM" id="SSF49503">
    <property type="entry name" value="Cupredoxins"/>
    <property type="match status" value="1"/>
</dbReference>
<gene>
    <name evidence="2" type="ORF">GCM10023198_57710</name>
</gene>
<dbReference type="PROSITE" id="PS51257">
    <property type="entry name" value="PROKAR_LIPOPROTEIN"/>
    <property type="match status" value="1"/>
</dbReference>
<reference evidence="3" key="1">
    <citation type="journal article" date="2019" name="Int. J. Syst. Evol. Microbiol.">
        <title>The Global Catalogue of Microorganisms (GCM) 10K type strain sequencing project: providing services to taxonomists for standard genome sequencing and annotation.</title>
        <authorList>
            <consortium name="The Broad Institute Genomics Platform"/>
            <consortium name="The Broad Institute Genome Sequencing Center for Infectious Disease"/>
            <person name="Wu L."/>
            <person name="Ma J."/>
        </authorList>
    </citation>
    <scope>NUCLEOTIDE SEQUENCE [LARGE SCALE GENOMIC DNA]</scope>
    <source>
        <strain evidence="3">JCM 17975</strain>
    </source>
</reference>
<feature type="chain" id="PRO_5046654586" description="EfeO-type cupredoxin-like domain-containing protein" evidence="1">
    <location>
        <begin position="33"/>
        <end position="134"/>
    </location>
</feature>
<keyword evidence="1" id="KW-0732">Signal</keyword>
<keyword evidence="3" id="KW-1185">Reference proteome</keyword>
<dbReference type="EMBL" id="BAABHM010000037">
    <property type="protein sequence ID" value="GAA4725112.1"/>
    <property type="molecule type" value="Genomic_DNA"/>
</dbReference>
<dbReference type="Proteomes" id="UP001500843">
    <property type="component" value="Unassembled WGS sequence"/>
</dbReference>
<comment type="caution">
    <text evidence="2">The sequence shown here is derived from an EMBL/GenBank/DDBJ whole genome shotgun (WGS) entry which is preliminary data.</text>
</comment>
<name>A0ABP8YDG2_9MICO</name>
<dbReference type="RefSeq" id="WP_253877496.1">
    <property type="nucleotide sequence ID" value="NZ_BAABHM010000037.1"/>
</dbReference>
<evidence type="ECO:0000256" key="1">
    <source>
        <dbReference type="SAM" id="SignalP"/>
    </source>
</evidence>
<evidence type="ECO:0000313" key="2">
    <source>
        <dbReference type="EMBL" id="GAA4725112.1"/>
    </source>
</evidence>
<protein>
    <recommendedName>
        <fullName evidence="4">EfeO-type cupredoxin-like domain-containing protein</fullName>
    </recommendedName>
</protein>
<evidence type="ECO:0008006" key="4">
    <source>
        <dbReference type="Google" id="ProtNLM"/>
    </source>
</evidence>
<accession>A0ABP8YDG2</accession>
<dbReference type="Gene3D" id="2.60.40.420">
    <property type="entry name" value="Cupredoxins - blue copper proteins"/>
    <property type="match status" value="1"/>
</dbReference>
<dbReference type="InterPro" id="IPR008972">
    <property type="entry name" value="Cupredoxin"/>
</dbReference>
<organism evidence="2 3">
    <name type="scientific">Promicromonospora umidemergens</name>
    <dbReference type="NCBI Taxonomy" id="629679"/>
    <lineage>
        <taxon>Bacteria</taxon>
        <taxon>Bacillati</taxon>
        <taxon>Actinomycetota</taxon>
        <taxon>Actinomycetes</taxon>
        <taxon>Micrococcales</taxon>
        <taxon>Promicromonosporaceae</taxon>
        <taxon>Promicromonospora</taxon>
    </lineage>
</organism>
<feature type="signal peptide" evidence="1">
    <location>
        <begin position="1"/>
        <end position="32"/>
    </location>
</feature>